<keyword evidence="4" id="KW-1185">Reference proteome</keyword>
<reference evidence="4" key="1">
    <citation type="submission" date="2016-10" db="EMBL/GenBank/DDBJ databases">
        <authorList>
            <person name="Varghese N."/>
            <person name="Submissions S."/>
        </authorList>
    </citation>
    <scope>NUCLEOTIDE SEQUENCE [LARGE SCALE GENOMIC DNA]</scope>
    <source>
        <strain evidence="4">DSM 45004</strain>
    </source>
</reference>
<feature type="transmembrane region" description="Helical" evidence="2">
    <location>
        <begin position="12"/>
        <end position="37"/>
    </location>
</feature>
<feature type="compositionally biased region" description="Polar residues" evidence="1">
    <location>
        <begin position="100"/>
        <end position="110"/>
    </location>
</feature>
<evidence type="ECO:0000256" key="1">
    <source>
        <dbReference type="SAM" id="MobiDB-lite"/>
    </source>
</evidence>
<proteinExistence type="predicted"/>
<name>A0A1I1Y1X8_9ACTN</name>
<keyword evidence="2" id="KW-0812">Transmembrane</keyword>
<accession>A0A1I1Y1X8</accession>
<gene>
    <name evidence="3" type="ORF">SAMN04487819_108120</name>
</gene>
<dbReference type="InterPro" id="IPR021391">
    <property type="entry name" value="DUF3027"/>
</dbReference>
<feature type="region of interest" description="Disordered" evidence="1">
    <location>
        <begin position="251"/>
        <end position="277"/>
    </location>
</feature>
<dbReference type="EMBL" id="FOMZ01000008">
    <property type="protein sequence ID" value="SFE13667.1"/>
    <property type="molecule type" value="Genomic_DNA"/>
</dbReference>
<organism evidence="3 4">
    <name type="scientific">Actinopolyspora alba</name>
    <dbReference type="NCBI Taxonomy" id="673379"/>
    <lineage>
        <taxon>Bacteria</taxon>
        <taxon>Bacillati</taxon>
        <taxon>Actinomycetota</taxon>
        <taxon>Actinomycetes</taxon>
        <taxon>Actinopolysporales</taxon>
        <taxon>Actinopolysporaceae</taxon>
        <taxon>Actinopolyspora</taxon>
        <taxon>Actinopolyspora alba group</taxon>
    </lineage>
</organism>
<protein>
    <recommendedName>
        <fullName evidence="5">DUF3027 domain-containing protein</fullName>
    </recommendedName>
</protein>
<keyword evidence="2" id="KW-1133">Transmembrane helix</keyword>
<dbReference type="Pfam" id="PF11228">
    <property type="entry name" value="DUF3027"/>
    <property type="match status" value="1"/>
</dbReference>
<evidence type="ECO:0008006" key="5">
    <source>
        <dbReference type="Google" id="ProtNLM"/>
    </source>
</evidence>
<dbReference type="AlphaFoldDB" id="A0A1I1Y1X8"/>
<evidence type="ECO:0000313" key="4">
    <source>
        <dbReference type="Proteomes" id="UP000198716"/>
    </source>
</evidence>
<dbReference type="Proteomes" id="UP000198716">
    <property type="component" value="Unassembled WGS sequence"/>
</dbReference>
<keyword evidence="2" id="KW-0472">Membrane</keyword>
<evidence type="ECO:0000256" key="2">
    <source>
        <dbReference type="SAM" id="Phobius"/>
    </source>
</evidence>
<evidence type="ECO:0000313" key="3">
    <source>
        <dbReference type="EMBL" id="SFE13667.1"/>
    </source>
</evidence>
<feature type="region of interest" description="Disordered" evidence="1">
    <location>
        <begin position="46"/>
        <end position="141"/>
    </location>
</feature>
<sequence length="396" mass="41648">MWQNVDHIGTQVWHAAFVPQALFALIAALVAVLFWLVRRSASRDHQDHQRNEAYQQQPPGSTPASSGADSPPAEGEPSVRSDSSPPLPNSHPESVARPDTPQNTCGTIGSVTPMPAPISDVETASAPSTAAGGERRPDPKLAGAVETARSAAEEEAVIGTDPTGSPVLVMETNGEAVGEHVGVEHESEHAATHYFETTYRGYVGWRWAVTVATSGPDDPVTVSEVVLLPGPEALVAPEWLPWSERIRPGDLGAGDLLPSGQDDPRLAEGTLPGDDDPVTELAYEVGGGRQRVLSREGRLEAAERWESGEFGPDSETARLAPGPCGSCGFLLPLAGSMRAAFGVCANSVSPADGRVVHVEFGCGAHSEGEVDTSSTIPVAEVVYDDTSLDFESRDAK</sequence>
<feature type="compositionally biased region" description="Polar residues" evidence="1">
    <location>
        <begin position="52"/>
        <end position="68"/>
    </location>
</feature>